<dbReference type="InterPro" id="IPR018306">
    <property type="entry name" value="Phage_T5_Orf172_DNA-bd"/>
</dbReference>
<sequence>MTERTATLRARELSTATGVPDDFEVAYEQIVSDAITVESKVHELLADYRLNKRREFFQLPTMKAIEVVRSVAAEYLVDEENEADEIDVLPGFESRMRRWLRSDLVAVSYHQFSDLCVVKWVTQPDLSSEGAIEHIFDLSVIAGHPLESVPPYDGRWFSPVRNTPEENARELLVLDAYSMIMTGLDILSEEAMRYVADLWELHKTEPPIQLSWRVVEQRLDMWGNNEYPSVDS</sequence>
<dbReference type="EMBL" id="JAVDYD010000001">
    <property type="protein sequence ID" value="MDR7338275.1"/>
    <property type="molecule type" value="Genomic_DNA"/>
</dbReference>
<comment type="caution">
    <text evidence="2">The sequence shown here is derived from an EMBL/GenBank/DDBJ whole genome shotgun (WGS) entry which is preliminary data.</text>
</comment>
<feature type="domain" description="Bacteriophage T5 Orf172 DNA-binding" evidence="1">
    <location>
        <begin position="1"/>
        <end position="71"/>
    </location>
</feature>
<accession>A0ABU2AMI1</accession>
<proteinExistence type="predicted"/>
<protein>
    <recommendedName>
        <fullName evidence="1">Bacteriophage T5 Orf172 DNA-binding domain-containing protein</fullName>
    </recommendedName>
</protein>
<reference evidence="2 3" key="1">
    <citation type="submission" date="2023-07" db="EMBL/GenBank/DDBJ databases">
        <title>Sequencing the genomes of 1000 actinobacteria strains.</title>
        <authorList>
            <person name="Klenk H.-P."/>
        </authorList>
    </citation>
    <scope>NUCLEOTIDE SEQUENCE [LARGE SCALE GENOMIC DNA]</scope>
    <source>
        <strain evidence="2 3">DSM 44724</strain>
    </source>
</reference>
<gene>
    <name evidence="2" type="ORF">J2S69_001994</name>
</gene>
<name>A0ABU2AMI1_9ACTN</name>
<evidence type="ECO:0000259" key="1">
    <source>
        <dbReference type="SMART" id="SM00974"/>
    </source>
</evidence>
<organism evidence="2 3">
    <name type="scientific">Glycomyces lechevalierae</name>
    <dbReference type="NCBI Taxonomy" id="256034"/>
    <lineage>
        <taxon>Bacteria</taxon>
        <taxon>Bacillati</taxon>
        <taxon>Actinomycetota</taxon>
        <taxon>Actinomycetes</taxon>
        <taxon>Glycomycetales</taxon>
        <taxon>Glycomycetaceae</taxon>
        <taxon>Glycomyces</taxon>
    </lineage>
</organism>
<evidence type="ECO:0000313" key="2">
    <source>
        <dbReference type="EMBL" id="MDR7338275.1"/>
    </source>
</evidence>
<dbReference type="Pfam" id="PF13455">
    <property type="entry name" value="MUG113"/>
    <property type="match status" value="1"/>
</dbReference>
<keyword evidence="3" id="KW-1185">Reference proteome</keyword>
<dbReference type="Proteomes" id="UP001183604">
    <property type="component" value="Unassembled WGS sequence"/>
</dbReference>
<dbReference type="SMART" id="SM00974">
    <property type="entry name" value="T5orf172"/>
    <property type="match status" value="1"/>
</dbReference>
<evidence type="ECO:0000313" key="3">
    <source>
        <dbReference type="Proteomes" id="UP001183604"/>
    </source>
</evidence>